<dbReference type="RefSeq" id="WP_136167342.1">
    <property type="nucleotide sequence ID" value="NZ_KZ819084.1"/>
</dbReference>
<feature type="domain" description="Serine hydroxymethyltransferase-like" evidence="3">
    <location>
        <begin position="37"/>
        <end position="390"/>
    </location>
</feature>
<dbReference type="EMBL" id="QDKH01000018">
    <property type="protein sequence ID" value="PWC13466.1"/>
    <property type="molecule type" value="Genomic_DNA"/>
</dbReference>
<dbReference type="GO" id="GO:0005737">
    <property type="term" value="C:cytoplasm"/>
    <property type="evidence" value="ECO:0007669"/>
    <property type="project" value="TreeGrafter"/>
</dbReference>
<proteinExistence type="predicted"/>
<evidence type="ECO:0000313" key="4">
    <source>
        <dbReference type="EMBL" id="PWC13466.1"/>
    </source>
</evidence>
<dbReference type="GO" id="GO:0004372">
    <property type="term" value="F:glycine hydroxymethyltransferase activity"/>
    <property type="evidence" value="ECO:0007669"/>
    <property type="project" value="TreeGrafter"/>
</dbReference>
<accession>A0A2U1TVM6</accession>
<evidence type="ECO:0000259" key="3">
    <source>
        <dbReference type="Pfam" id="PF00464"/>
    </source>
</evidence>
<name>A0A2U1TVM6_9GAMM</name>
<dbReference type="GO" id="GO:0019264">
    <property type="term" value="P:glycine biosynthetic process from serine"/>
    <property type="evidence" value="ECO:0007669"/>
    <property type="project" value="TreeGrafter"/>
</dbReference>
<dbReference type="Proteomes" id="UP000296159">
    <property type="component" value="Unassembled WGS sequence"/>
</dbReference>
<comment type="cofactor">
    <cofactor evidence="1">
        <name>pyridoxal 5'-phosphate</name>
        <dbReference type="ChEBI" id="CHEBI:597326"/>
    </cofactor>
</comment>
<protein>
    <submittedName>
        <fullName evidence="4">Glycine hydroxymethyltransferase</fullName>
    </submittedName>
</protein>
<keyword evidence="2" id="KW-0663">Pyridoxal phosphate</keyword>
<dbReference type="InterPro" id="IPR015421">
    <property type="entry name" value="PyrdxlP-dep_Trfase_major"/>
</dbReference>
<evidence type="ECO:0000313" key="5">
    <source>
        <dbReference type="Proteomes" id="UP000296159"/>
    </source>
</evidence>
<dbReference type="Gene3D" id="3.90.1150.10">
    <property type="entry name" value="Aspartate Aminotransferase, domain 1"/>
    <property type="match status" value="1"/>
</dbReference>
<dbReference type="InterPro" id="IPR015424">
    <property type="entry name" value="PyrdxlP-dep_Trfase"/>
</dbReference>
<dbReference type="InterPro" id="IPR049943">
    <property type="entry name" value="Ser_HO-MeTrfase-like"/>
</dbReference>
<dbReference type="Gene3D" id="3.40.640.10">
    <property type="entry name" value="Type I PLP-dependent aspartate aminotransferase-like (Major domain)"/>
    <property type="match status" value="1"/>
</dbReference>
<organism evidence="4 5">
    <name type="scientific">Brenneria corticis</name>
    <dbReference type="NCBI Taxonomy" id="2173106"/>
    <lineage>
        <taxon>Bacteria</taxon>
        <taxon>Pseudomonadati</taxon>
        <taxon>Pseudomonadota</taxon>
        <taxon>Gammaproteobacteria</taxon>
        <taxon>Enterobacterales</taxon>
        <taxon>Pectobacteriaceae</taxon>
        <taxon>Brenneria</taxon>
    </lineage>
</organism>
<dbReference type="PANTHER" id="PTHR11680">
    <property type="entry name" value="SERINE HYDROXYMETHYLTRANSFERASE"/>
    <property type="match status" value="1"/>
</dbReference>
<keyword evidence="5" id="KW-1185">Reference proteome</keyword>
<dbReference type="Pfam" id="PF00464">
    <property type="entry name" value="SHMT"/>
    <property type="match status" value="1"/>
</dbReference>
<gene>
    <name evidence="4" type="ORF">DDT56_15570</name>
</gene>
<dbReference type="GO" id="GO:0032259">
    <property type="term" value="P:methylation"/>
    <property type="evidence" value="ECO:0007669"/>
    <property type="project" value="UniProtKB-KW"/>
</dbReference>
<comment type="caution">
    <text evidence="4">The sequence shown here is derived from an EMBL/GenBank/DDBJ whole genome shotgun (WGS) entry which is preliminary data.</text>
</comment>
<reference evidence="4 5" key="1">
    <citation type="submission" date="2018-04" db="EMBL/GenBank/DDBJ databases">
        <title>Brenneria corticis sp.nov.</title>
        <authorList>
            <person name="Li Y."/>
        </authorList>
    </citation>
    <scope>NUCLEOTIDE SEQUENCE [LARGE SCALE GENOMIC DNA]</scope>
    <source>
        <strain evidence="4 5">CFCC 11842</strain>
    </source>
</reference>
<evidence type="ECO:0000256" key="1">
    <source>
        <dbReference type="ARBA" id="ARBA00001933"/>
    </source>
</evidence>
<dbReference type="GO" id="GO:0030170">
    <property type="term" value="F:pyridoxal phosphate binding"/>
    <property type="evidence" value="ECO:0007669"/>
    <property type="project" value="TreeGrafter"/>
</dbReference>
<keyword evidence="4" id="KW-0489">Methyltransferase</keyword>
<dbReference type="GO" id="GO:0046653">
    <property type="term" value="P:tetrahydrofolate metabolic process"/>
    <property type="evidence" value="ECO:0007669"/>
    <property type="project" value="TreeGrafter"/>
</dbReference>
<dbReference type="GO" id="GO:0008168">
    <property type="term" value="F:methyltransferase activity"/>
    <property type="evidence" value="ECO:0007669"/>
    <property type="project" value="UniProtKB-KW"/>
</dbReference>
<sequence length="408" mass="43637">MPTTQHNDQADNAVSSAEDNNTLLRLCAARLDTLKNDRIVLYAGANLPSEAAMAAYSPALSAYPAMGPRFAKEQPDTDLVSKLEIAVENEVNALFGSQWAETRLANCTTANLAVFHAFSQPGDLLLAPAAAHGGHLSQRRGGTPELAGLKVMDLPYDARHDRLDAVAAAEMILTVKPRLVMLGRSVMIKADDIAPVVAGARQVGAKVIFDASHVLGLIAGGMFPNPLALGVDIMTSSTYKTFPGRPHSIIAGRHADDRRLLSQLIEGRMIANCDAGCLPSLLVTLLETRQDGDDYARQICRNTAAMAEALRAQGVAVIAAQAHETATHQLLIPMDSSMPAKATITALERHGILVGTCADPRALNEFALRVGTQFMTRQGKNETDFAAIARSLAQRLEKTAAGRMRYRG</sequence>
<dbReference type="InterPro" id="IPR039429">
    <property type="entry name" value="SHMT-like_dom"/>
</dbReference>
<dbReference type="SUPFAM" id="SSF53383">
    <property type="entry name" value="PLP-dependent transferases"/>
    <property type="match status" value="1"/>
</dbReference>
<dbReference type="PANTHER" id="PTHR11680:SF35">
    <property type="entry name" value="SERINE HYDROXYMETHYLTRANSFERASE 1"/>
    <property type="match status" value="1"/>
</dbReference>
<keyword evidence="4" id="KW-0808">Transferase</keyword>
<dbReference type="AlphaFoldDB" id="A0A2U1TVM6"/>
<evidence type="ECO:0000256" key="2">
    <source>
        <dbReference type="ARBA" id="ARBA00022898"/>
    </source>
</evidence>
<dbReference type="InterPro" id="IPR015422">
    <property type="entry name" value="PyrdxlP-dep_Trfase_small"/>
</dbReference>